<protein>
    <submittedName>
        <fullName evidence="1">Uncharacterized protein</fullName>
    </submittedName>
</protein>
<dbReference type="RefSeq" id="XP_004257719.1">
    <property type="nucleotide sequence ID" value="XM_004257671.1"/>
</dbReference>
<reference evidence="1 2" key="1">
    <citation type="submission" date="2012-10" db="EMBL/GenBank/DDBJ databases">
        <authorList>
            <person name="Zafar N."/>
            <person name="Inman J."/>
            <person name="Hall N."/>
            <person name="Lorenzi H."/>
            <person name="Caler E."/>
        </authorList>
    </citation>
    <scope>NUCLEOTIDE SEQUENCE [LARGE SCALE GENOMIC DNA]</scope>
    <source>
        <strain evidence="1 2">IP1</strain>
    </source>
</reference>
<dbReference type="EMBL" id="KB206483">
    <property type="protein sequence ID" value="ELP90948.1"/>
    <property type="molecule type" value="Genomic_DNA"/>
</dbReference>
<keyword evidence="2" id="KW-1185">Reference proteome</keyword>
<sequence>MSKPQRKFASKKLDLSVLRHSTKSGRGCDFLDFCETHATEIMECLTLQQQMKLLRSEKWLEKVSIETKAKVLGVSPSTARLNNLYDDVEGKSGRKREINQSRMPLLLETIRERQNTTKPITTKEMVNVVEGVVGKKVSKRTIANSLRREGLIKKIAKPMDKERAELSKDELRSYETRAVDLLNNDIQYAGERVVHLNGVKPSLLINMDESGYCPFVDSKRSNFYVDDNYDYTNSYSVDRSQKRITLIAGIFANNTTLKPMIILSNLTMKNEIDRYIDRDDVEIAYQRKSFITEDIYTLWLERCLKPELE</sequence>
<dbReference type="VEuPathDB" id="AmoebaDB:EIN_363710"/>
<name>A0A0A1U7S3_ENTIV</name>
<evidence type="ECO:0000313" key="1">
    <source>
        <dbReference type="EMBL" id="ELP90948.1"/>
    </source>
</evidence>
<dbReference type="KEGG" id="eiv:EIN_363710"/>
<organism evidence="1 2">
    <name type="scientific">Entamoeba invadens IP1</name>
    <dbReference type="NCBI Taxonomy" id="370355"/>
    <lineage>
        <taxon>Eukaryota</taxon>
        <taxon>Amoebozoa</taxon>
        <taxon>Evosea</taxon>
        <taxon>Archamoebae</taxon>
        <taxon>Mastigamoebida</taxon>
        <taxon>Entamoebidae</taxon>
        <taxon>Entamoeba</taxon>
    </lineage>
</organism>
<dbReference type="AlphaFoldDB" id="A0A0A1U7S3"/>
<dbReference type="GeneID" id="14889819"/>
<dbReference type="OrthoDB" id="10065929at2759"/>
<proteinExistence type="predicted"/>
<evidence type="ECO:0000313" key="2">
    <source>
        <dbReference type="Proteomes" id="UP000014680"/>
    </source>
</evidence>
<dbReference type="Proteomes" id="UP000014680">
    <property type="component" value="Unassembled WGS sequence"/>
</dbReference>
<gene>
    <name evidence="1" type="ORF">EIN_363710</name>
</gene>
<accession>A0A0A1U7S3</accession>